<evidence type="ECO:0000256" key="9">
    <source>
        <dbReference type="SAM" id="Phobius"/>
    </source>
</evidence>
<gene>
    <name evidence="12" type="ORF">BDZ31_000205</name>
</gene>
<organism evidence="12 13">
    <name type="scientific">Conexibacter arvalis</name>
    <dbReference type="NCBI Taxonomy" id="912552"/>
    <lineage>
        <taxon>Bacteria</taxon>
        <taxon>Bacillati</taxon>
        <taxon>Actinomycetota</taxon>
        <taxon>Thermoleophilia</taxon>
        <taxon>Solirubrobacterales</taxon>
        <taxon>Conexibacteraceae</taxon>
        <taxon>Conexibacter</taxon>
    </lineage>
</organism>
<dbReference type="PROSITE" id="PS50893">
    <property type="entry name" value="ABC_TRANSPORTER_2"/>
    <property type="match status" value="1"/>
</dbReference>
<dbReference type="Proteomes" id="UP000585272">
    <property type="component" value="Unassembled WGS sequence"/>
</dbReference>
<feature type="domain" description="ABC transmembrane type-1" evidence="11">
    <location>
        <begin position="27"/>
        <end position="306"/>
    </location>
</feature>
<evidence type="ECO:0000256" key="1">
    <source>
        <dbReference type="ARBA" id="ARBA00004651"/>
    </source>
</evidence>
<dbReference type="RefSeq" id="WP_183338124.1">
    <property type="nucleotide sequence ID" value="NZ_JACHNU010000001.1"/>
</dbReference>
<dbReference type="PANTHER" id="PTHR43394:SF1">
    <property type="entry name" value="ATP-BINDING CASSETTE SUB-FAMILY B MEMBER 10, MITOCHONDRIAL"/>
    <property type="match status" value="1"/>
</dbReference>
<dbReference type="InterPro" id="IPR017871">
    <property type="entry name" value="ABC_transporter-like_CS"/>
</dbReference>
<dbReference type="GO" id="GO:0005524">
    <property type="term" value="F:ATP binding"/>
    <property type="evidence" value="ECO:0007669"/>
    <property type="project" value="UniProtKB-KW"/>
</dbReference>
<keyword evidence="13" id="KW-1185">Reference proteome</keyword>
<dbReference type="SMART" id="SM00382">
    <property type="entry name" value="AAA"/>
    <property type="match status" value="1"/>
</dbReference>
<dbReference type="InterPro" id="IPR027417">
    <property type="entry name" value="P-loop_NTPase"/>
</dbReference>
<evidence type="ECO:0000256" key="5">
    <source>
        <dbReference type="ARBA" id="ARBA00022741"/>
    </source>
</evidence>
<feature type="domain" description="ABC transporter" evidence="10">
    <location>
        <begin position="375"/>
        <end position="608"/>
    </location>
</feature>
<dbReference type="Pfam" id="PF00664">
    <property type="entry name" value="ABC_membrane"/>
    <property type="match status" value="1"/>
</dbReference>
<dbReference type="PANTHER" id="PTHR43394">
    <property type="entry name" value="ATP-DEPENDENT PERMEASE MDL1, MITOCHONDRIAL"/>
    <property type="match status" value="1"/>
</dbReference>
<dbReference type="PROSITE" id="PS50929">
    <property type="entry name" value="ABC_TM1F"/>
    <property type="match status" value="1"/>
</dbReference>
<evidence type="ECO:0000256" key="4">
    <source>
        <dbReference type="ARBA" id="ARBA00022692"/>
    </source>
</evidence>
<comment type="caution">
    <text evidence="12">The sequence shown here is derived from an EMBL/GenBank/DDBJ whole genome shotgun (WGS) entry which is preliminary data.</text>
</comment>
<reference evidence="12 13" key="1">
    <citation type="submission" date="2020-08" db="EMBL/GenBank/DDBJ databases">
        <title>Genomic Encyclopedia of Archaeal and Bacterial Type Strains, Phase II (KMG-II): from individual species to whole genera.</title>
        <authorList>
            <person name="Goeker M."/>
        </authorList>
    </citation>
    <scope>NUCLEOTIDE SEQUENCE [LARGE SCALE GENOMIC DNA]</scope>
    <source>
        <strain evidence="12 13">DSM 23288</strain>
    </source>
</reference>
<dbReference type="GO" id="GO:0015421">
    <property type="term" value="F:ABC-type oligopeptide transporter activity"/>
    <property type="evidence" value="ECO:0007669"/>
    <property type="project" value="TreeGrafter"/>
</dbReference>
<dbReference type="SUPFAM" id="SSF90123">
    <property type="entry name" value="ABC transporter transmembrane region"/>
    <property type="match status" value="1"/>
</dbReference>
<keyword evidence="7 9" id="KW-1133">Transmembrane helix</keyword>
<dbReference type="InterPro" id="IPR011527">
    <property type="entry name" value="ABC1_TM_dom"/>
</dbReference>
<accession>A0A840I7Y6</accession>
<keyword evidence="6 12" id="KW-0067">ATP-binding</keyword>
<dbReference type="AlphaFoldDB" id="A0A840I7Y6"/>
<evidence type="ECO:0000256" key="7">
    <source>
        <dbReference type="ARBA" id="ARBA00022989"/>
    </source>
</evidence>
<evidence type="ECO:0000256" key="6">
    <source>
        <dbReference type="ARBA" id="ARBA00022840"/>
    </source>
</evidence>
<dbReference type="GO" id="GO:0016887">
    <property type="term" value="F:ATP hydrolysis activity"/>
    <property type="evidence" value="ECO:0007669"/>
    <property type="project" value="InterPro"/>
</dbReference>
<dbReference type="InterPro" id="IPR039421">
    <property type="entry name" value="Type_1_exporter"/>
</dbReference>
<dbReference type="SUPFAM" id="SSF52540">
    <property type="entry name" value="P-loop containing nucleoside triphosphate hydrolases"/>
    <property type="match status" value="1"/>
</dbReference>
<dbReference type="InterPro" id="IPR003593">
    <property type="entry name" value="AAA+_ATPase"/>
</dbReference>
<dbReference type="Gene3D" id="3.40.50.300">
    <property type="entry name" value="P-loop containing nucleotide triphosphate hydrolases"/>
    <property type="match status" value="1"/>
</dbReference>
<feature type="transmembrane region" description="Helical" evidence="9">
    <location>
        <begin position="274"/>
        <end position="295"/>
    </location>
</feature>
<keyword evidence="4 9" id="KW-0812">Transmembrane</keyword>
<keyword evidence="8 9" id="KW-0472">Membrane</keyword>
<feature type="transmembrane region" description="Helical" evidence="9">
    <location>
        <begin position="60"/>
        <end position="80"/>
    </location>
</feature>
<evidence type="ECO:0000259" key="10">
    <source>
        <dbReference type="PROSITE" id="PS50893"/>
    </source>
</evidence>
<dbReference type="GO" id="GO:0005886">
    <property type="term" value="C:plasma membrane"/>
    <property type="evidence" value="ECO:0007669"/>
    <property type="project" value="UniProtKB-SubCell"/>
</dbReference>
<evidence type="ECO:0000313" key="12">
    <source>
        <dbReference type="EMBL" id="MBB4660632.1"/>
    </source>
</evidence>
<evidence type="ECO:0000313" key="13">
    <source>
        <dbReference type="Proteomes" id="UP000585272"/>
    </source>
</evidence>
<dbReference type="Pfam" id="PF00005">
    <property type="entry name" value="ABC_tran"/>
    <property type="match status" value="1"/>
</dbReference>
<dbReference type="CDD" id="cd18551">
    <property type="entry name" value="ABC_6TM_LmrA_like"/>
    <property type="match status" value="1"/>
</dbReference>
<evidence type="ECO:0000256" key="3">
    <source>
        <dbReference type="ARBA" id="ARBA00022475"/>
    </source>
</evidence>
<protein>
    <submittedName>
        <fullName evidence="12">ATP-binding cassette subfamily B protein</fullName>
    </submittedName>
</protein>
<dbReference type="Gene3D" id="1.20.1560.10">
    <property type="entry name" value="ABC transporter type 1, transmembrane domain"/>
    <property type="match status" value="1"/>
</dbReference>
<keyword evidence="5" id="KW-0547">Nucleotide-binding</keyword>
<evidence type="ECO:0000256" key="2">
    <source>
        <dbReference type="ARBA" id="ARBA00022448"/>
    </source>
</evidence>
<proteinExistence type="predicted"/>
<feature type="transmembrane region" description="Helical" evidence="9">
    <location>
        <begin position="161"/>
        <end position="181"/>
    </location>
</feature>
<evidence type="ECO:0000259" key="11">
    <source>
        <dbReference type="PROSITE" id="PS50929"/>
    </source>
</evidence>
<feature type="transmembrane region" description="Helical" evidence="9">
    <location>
        <begin position="134"/>
        <end position="155"/>
    </location>
</feature>
<dbReference type="InterPro" id="IPR036640">
    <property type="entry name" value="ABC1_TM_sf"/>
</dbReference>
<comment type="subcellular location">
    <subcellularLocation>
        <location evidence="1">Cell membrane</location>
        <topology evidence="1">Multi-pass membrane protein</topology>
    </subcellularLocation>
</comment>
<dbReference type="FunFam" id="3.40.50.300:FF:000854">
    <property type="entry name" value="Multidrug ABC transporter ATP-binding protein"/>
    <property type="match status" value="1"/>
</dbReference>
<dbReference type="EMBL" id="JACHNU010000001">
    <property type="protein sequence ID" value="MBB4660632.1"/>
    <property type="molecule type" value="Genomic_DNA"/>
</dbReference>
<evidence type="ECO:0000256" key="8">
    <source>
        <dbReference type="ARBA" id="ARBA00023136"/>
    </source>
</evidence>
<keyword evidence="2" id="KW-0813">Transport</keyword>
<keyword evidence="3" id="KW-1003">Cell membrane</keyword>
<name>A0A840I7Y6_9ACTN</name>
<dbReference type="InterPro" id="IPR003439">
    <property type="entry name" value="ABC_transporter-like_ATP-bd"/>
</dbReference>
<sequence length="623" mass="65014">MSDPRPSRFPRLAILWGFARPHKAALAGGLALAIAGSAAGLASPLITKWILDSLATSESLLAPVLVLSALTLAGAVTWYFQWTLLGTVGERIVLDARRSMVGRYLRARIAAITGRPAGELVTRVTSDTVLLREAASSSVIGLVNGSVMLVGSLVLMGVLDLVLLGTTVLALAIVTALFLGLMPAIARAQERAQEHVGRLGGTLEGTLRAIRTVKASRAETRIGARIGTDADEAAAHSIRAVRREALAWTIAFTGLQVAIITILGLGAWRVSDGAMEVSTLIAFLLYAFGLMGPIMELTQNVTSLQAGFAAAARIRETERLEPEEGDPAPGARQAPAIAPAAAVPVGPATPAAAAPAAVAPAAAMSAAGDGAPPMLELRGVTAAYGPELDPAVDGVDLVVPRRGHVAIVGPSGAGKTTLMSLILRFLEPQAGEIALSGRPYARLTHAEVRERIAYVEQESPVVPGTIRENLLFTHPDATDAELRAVLEEVQLDGLLADLPDGLDTQLSATSVSGGQRQRIALARAILRTPALLLLDEATAQVDALTESAIHRCLRARARDGAVLTIAHRLSTVVDADQIVVLEAGRVRARGTHDELLADDALYRDLVEALRISATAAPQPSTSA</sequence>
<feature type="transmembrane region" description="Helical" evidence="9">
    <location>
        <begin position="245"/>
        <end position="268"/>
    </location>
</feature>
<dbReference type="PROSITE" id="PS00211">
    <property type="entry name" value="ABC_TRANSPORTER_1"/>
    <property type="match status" value="1"/>
</dbReference>